<evidence type="ECO:0000313" key="2">
    <source>
        <dbReference type="Proteomes" id="UP000286908"/>
    </source>
</evidence>
<evidence type="ECO:0000313" key="1">
    <source>
        <dbReference type="EMBL" id="RUT67132.1"/>
    </source>
</evidence>
<protein>
    <submittedName>
        <fullName evidence="1">Type III secretion system protein BsaR</fullName>
    </submittedName>
</protein>
<accession>A0A433ZYE1</accession>
<name>A0A433ZYE1_MORMO</name>
<dbReference type="Proteomes" id="UP000286908">
    <property type="component" value="Unassembled WGS sequence"/>
</dbReference>
<dbReference type="AlphaFoldDB" id="A0A433ZYE1"/>
<proteinExistence type="predicted"/>
<dbReference type="Gene3D" id="3.30.1460.10">
    <property type="match status" value="1"/>
</dbReference>
<dbReference type="OrthoDB" id="6459827at2"/>
<reference evidence="1 2" key="1">
    <citation type="submission" date="2017-08" db="EMBL/GenBank/DDBJ databases">
        <title>Draft genome sequence of pheromone producing symbiont Morganella morganii, of the female New Zealand grass grub Costelytra giveni.</title>
        <authorList>
            <person name="Laugraud A."/>
            <person name="Young S.D."/>
            <person name="Hurst M.H."/>
        </authorList>
    </citation>
    <scope>NUCLEOTIDE SEQUENCE [LARGE SCALE GENOMIC DNA]</scope>
    <source>
        <strain evidence="1 2">MMsCG</strain>
    </source>
</reference>
<dbReference type="EMBL" id="NRQY01000001">
    <property type="protein sequence ID" value="RUT67132.1"/>
    <property type="molecule type" value="Genomic_DNA"/>
</dbReference>
<sequence>MDLATLVTDGMKLIGRGDLVPEGSSPDNHSTISLSLGEQQVIHIALVDEYPVIWAPLPADLSALQPDVKGALLDVLTEEPATLFYPGSPALRQTDNGAELVGCFSNSAVSGAEPFVQALDQFVRLSQQCHTLILRG</sequence>
<dbReference type="CDD" id="cd17035">
    <property type="entry name" value="T3SC_IB_Spa15-like"/>
    <property type="match status" value="1"/>
</dbReference>
<organism evidence="1 2">
    <name type="scientific">Morganella morganii</name>
    <name type="common">Proteus morganii</name>
    <dbReference type="NCBI Taxonomy" id="582"/>
    <lineage>
        <taxon>Bacteria</taxon>
        <taxon>Pseudomonadati</taxon>
        <taxon>Pseudomonadota</taxon>
        <taxon>Gammaproteobacteria</taxon>
        <taxon>Enterobacterales</taxon>
        <taxon>Morganellaceae</taxon>
        <taxon>Morganella</taxon>
    </lineage>
</organism>
<comment type="caution">
    <text evidence="1">The sequence shown here is derived from an EMBL/GenBank/DDBJ whole genome shotgun (WGS) entry which is preliminary data.</text>
</comment>
<gene>
    <name evidence="1" type="ORF">CKG00_12700</name>
</gene>
<dbReference type="SUPFAM" id="SSF69635">
    <property type="entry name" value="Type III secretory system chaperone-like"/>
    <property type="match status" value="1"/>
</dbReference>